<evidence type="ECO:0000313" key="1">
    <source>
        <dbReference type="EMBL" id="JAD16522.1"/>
    </source>
</evidence>
<accession>A0A0A8XXU0</accession>
<proteinExistence type="predicted"/>
<dbReference type="AlphaFoldDB" id="A0A0A8XXU0"/>
<name>A0A0A8XXU0_ARUDO</name>
<protein>
    <submittedName>
        <fullName evidence="1">Uncharacterized protein</fullName>
    </submittedName>
</protein>
<reference evidence="1" key="1">
    <citation type="submission" date="2014-09" db="EMBL/GenBank/DDBJ databases">
        <authorList>
            <person name="Magalhaes I.L.F."/>
            <person name="Oliveira U."/>
            <person name="Santos F.R."/>
            <person name="Vidigal T.H.D.A."/>
            <person name="Brescovit A.D."/>
            <person name="Santos A.J."/>
        </authorList>
    </citation>
    <scope>NUCLEOTIDE SEQUENCE</scope>
    <source>
        <tissue evidence="1">Shoot tissue taken approximately 20 cm above the soil surface</tissue>
    </source>
</reference>
<reference evidence="1" key="2">
    <citation type="journal article" date="2015" name="Data Brief">
        <title>Shoot transcriptome of the giant reed, Arundo donax.</title>
        <authorList>
            <person name="Barrero R.A."/>
            <person name="Guerrero F.D."/>
            <person name="Moolhuijzen P."/>
            <person name="Goolsby J.A."/>
            <person name="Tidwell J."/>
            <person name="Bellgard S.E."/>
            <person name="Bellgard M.I."/>
        </authorList>
    </citation>
    <scope>NUCLEOTIDE SEQUENCE</scope>
    <source>
        <tissue evidence="1">Shoot tissue taken approximately 20 cm above the soil surface</tissue>
    </source>
</reference>
<organism evidence="1">
    <name type="scientific">Arundo donax</name>
    <name type="common">Giant reed</name>
    <name type="synonym">Donax arundinaceus</name>
    <dbReference type="NCBI Taxonomy" id="35708"/>
    <lineage>
        <taxon>Eukaryota</taxon>
        <taxon>Viridiplantae</taxon>
        <taxon>Streptophyta</taxon>
        <taxon>Embryophyta</taxon>
        <taxon>Tracheophyta</taxon>
        <taxon>Spermatophyta</taxon>
        <taxon>Magnoliopsida</taxon>
        <taxon>Liliopsida</taxon>
        <taxon>Poales</taxon>
        <taxon>Poaceae</taxon>
        <taxon>PACMAD clade</taxon>
        <taxon>Arundinoideae</taxon>
        <taxon>Arundineae</taxon>
        <taxon>Arundo</taxon>
    </lineage>
</organism>
<dbReference type="EMBL" id="GBRH01281373">
    <property type="protein sequence ID" value="JAD16522.1"/>
    <property type="molecule type" value="Transcribed_RNA"/>
</dbReference>
<sequence length="18" mass="2287">MRRLYHKSIKTRLRKKAT</sequence>